<keyword evidence="7" id="KW-0067">ATP-binding</keyword>
<dbReference type="InterPro" id="IPR041228">
    <property type="entry name" value="Dynein_C"/>
</dbReference>
<dbReference type="GO" id="GO:0008569">
    <property type="term" value="F:minus-end-directed microtubule motor activity"/>
    <property type="evidence" value="ECO:0007669"/>
    <property type="project" value="InterPro"/>
</dbReference>
<evidence type="ECO:0000256" key="5">
    <source>
        <dbReference type="ARBA" id="ARBA00022741"/>
    </source>
</evidence>
<reference evidence="20" key="1">
    <citation type="submission" date="2014-05" db="EMBL/GenBank/DDBJ databases">
        <title>The transcriptome of the halophilic microalga Tetraselmis sp. GSL018 isolated from the Great Salt Lake, Utah.</title>
        <authorList>
            <person name="Jinkerson R.E."/>
            <person name="D'Adamo S."/>
            <person name="Posewitz M.C."/>
        </authorList>
    </citation>
    <scope>NUCLEOTIDE SEQUENCE</scope>
    <source>
        <strain evidence="20">GSL018</strain>
    </source>
</reference>
<dbReference type="PANTHER" id="PTHR22878">
    <property type="entry name" value="DYNEIN HEAVY CHAIN 6, AXONEMAL-LIKE-RELATED"/>
    <property type="match status" value="1"/>
</dbReference>
<dbReference type="GO" id="GO:0030030">
    <property type="term" value="P:cell projection organization"/>
    <property type="evidence" value="ECO:0007669"/>
    <property type="project" value="UniProtKB-KW"/>
</dbReference>
<evidence type="ECO:0000259" key="16">
    <source>
        <dbReference type="Pfam" id="PF03028"/>
    </source>
</evidence>
<evidence type="ECO:0000256" key="10">
    <source>
        <dbReference type="ARBA" id="ARBA00023054"/>
    </source>
</evidence>
<dbReference type="InterPro" id="IPR026983">
    <property type="entry name" value="DHC"/>
</dbReference>
<evidence type="ECO:0000256" key="2">
    <source>
        <dbReference type="ARBA" id="ARBA00022490"/>
    </source>
</evidence>
<dbReference type="GO" id="GO:0030286">
    <property type="term" value="C:dynein complex"/>
    <property type="evidence" value="ECO:0007669"/>
    <property type="project" value="UniProtKB-KW"/>
</dbReference>
<dbReference type="Pfam" id="PF03028">
    <property type="entry name" value="Dynein_heavy"/>
    <property type="match status" value="1"/>
</dbReference>
<evidence type="ECO:0000256" key="3">
    <source>
        <dbReference type="ARBA" id="ARBA00022701"/>
    </source>
</evidence>
<accession>A0A061SKG9</accession>
<evidence type="ECO:0000256" key="8">
    <source>
        <dbReference type="ARBA" id="ARBA00022846"/>
    </source>
</evidence>
<organism evidence="20">
    <name type="scientific">Tetraselmis sp. GSL018</name>
    <dbReference type="NCBI Taxonomy" id="582737"/>
    <lineage>
        <taxon>Eukaryota</taxon>
        <taxon>Viridiplantae</taxon>
        <taxon>Chlorophyta</taxon>
        <taxon>core chlorophytes</taxon>
        <taxon>Chlorodendrophyceae</taxon>
        <taxon>Chlorodendrales</taxon>
        <taxon>Chlorodendraceae</taxon>
        <taxon>Tetraselmis</taxon>
    </lineage>
</organism>
<dbReference type="InterPro" id="IPR042219">
    <property type="entry name" value="AAA_lid_11_sf"/>
</dbReference>
<dbReference type="GO" id="GO:0005524">
    <property type="term" value="F:ATP binding"/>
    <property type="evidence" value="ECO:0007669"/>
    <property type="project" value="UniProtKB-KW"/>
</dbReference>
<name>A0A061SKG9_9CHLO</name>
<dbReference type="EMBL" id="GBEZ01000043">
    <property type="protein sequence ID" value="JAC84808.1"/>
    <property type="molecule type" value="Transcribed_RNA"/>
</dbReference>
<keyword evidence="10 15" id="KW-0175">Coiled coil</keyword>
<evidence type="ECO:0000256" key="13">
    <source>
        <dbReference type="ARBA" id="ARBA00023212"/>
    </source>
</evidence>
<keyword evidence="3" id="KW-0493">Microtubule</keyword>
<evidence type="ECO:0000256" key="12">
    <source>
        <dbReference type="ARBA" id="ARBA00023175"/>
    </source>
</evidence>
<evidence type="ECO:0000256" key="11">
    <source>
        <dbReference type="ARBA" id="ARBA00023069"/>
    </source>
</evidence>
<evidence type="ECO:0000256" key="6">
    <source>
        <dbReference type="ARBA" id="ARBA00022794"/>
    </source>
</evidence>
<dbReference type="Pfam" id="PF18199">
    <property type="entry name" value="Dynein_C"/>
    <property type="match status" value="1"/>
</dbReference>
<dbReference type="FunFam" id="1.20.1270.280:FF:000003">
    <property type="entry name" value="Dynein axonemal heavy chain 17"/>
    <property type="match status" value="1"/>
</dbReference>
<dbReference type="Gene3D" id="1.10.8.1220">
    <property type="match status" value="1"/>
</dbReference>
<keyword evidence="2" id="KW-0963">Cytoplasm</keyword>
<dbReference type="FunFam" id="3.10.490.20:FF:000009">
    <property type="entry name" value="Dynein heavy chain 4"/>
    <property type="match status" value="1"/>
</dbReference>
<keyword evidence="5" id="KW-0547">Nucleotide-binding</keyword>
<dbReference type="InterPro" id="IPR041658">
    <property type="entry name" value="AAA_lid_11"/>
</dbReference>
<dbReference type="Pfam" id="PF12781">
    <property type="entry name" value="AAA_9"/>
    <property type="match status" value="1"/>
</dbReference>
<dbReference type="GO" id="GO:0051959">
    <property type="term" value="F:dynein light intermediate chain binding"/>
    <property type="evidence" value="ECO:0007669"/>
    <property type="project" value="InterPro"/>
</dbReference>
<evidence type="ECO:0000256" key="7">
    <source>
        <dbReference type="ARBA" id="ARBA00022840"/>
    </source>
</evidence>
<dbReference type="GO" id="GO:0045505">
    <property type="term" value="F:dynein intermediate chain binding"/>
    <property type="evidence" value="ECO:0007669"/>
    <property type="project" value="InterPro"/>
</dbReference>
<protein>
    <submittedName>
        <fullName evidence="20">Flagellar outer dynein arm heavy chain beta</fullName>
    </submittedName>
</protein>
<dbReference type="PANTHER" id="PTHR22878:SF69">
    <property type="entry name" value="DYNEIN HEAVY CHAIN"/>
    <property type="match status" value="1"/>
</dbReference>
<keyword evidence="12" id="KW-0505">Motor protein</keyword>
<keyword evidence="4" id="KW-0677">Repeat</keyword>
<dbReference type="InterPro" id="IPR027417">
    <property type="entry name" value="P-loop_NTPase"/>
</dbReference>
<dbReference type="Gene3D" id="1.20.1270.280">
    <property type="match status" value="1"/>
</dbReference>
<dbReference type="InterPro" id="IPR043160">
    <property type="entry name" value="Dynein_C_barrel"/>
</dbReference>
<proteinExistence type="predicted"/>
<evidence type="ECO:0000256" key="9">
    <source>
        <dbReference type="ARBA" id="ARBA00023017"/>
    </source>
</evidence>
<dbReference type="AlphaFoldDB" id="A0A061SKG9"/>
<evidence type="ECO:0000313" key="20">
    <source>
        <dbReference type="EMBL" id="JAC84808.1"/>
    </source>
</evidence>
<dbReference type="Gene3D" id="3.40.50.300">
    <property type="entry name" value="P-loop containing nucleotide triphosphate hydrolases"/>
    <property type="match status" value="2"/>
</dbReference>
<evidence type="ECO:0000259" key="18">
    <source>
        <dbReference type="Pfam" id="PF18198"/>
    </source>
</evidence>
<feature type="domain" description="Dynein heavy chain ATP-binding dynein motor region" evidence="17">
    <location>
        <begin position="67"/>
        <end position="287"/>
    </location>
</feature>
<evidence type="ECO:0000256" key="15">
    <source>
        <dbReference type="SAM" id="Coils"/>
    </source>
</evidence>
<sequence length="1146" mass="128888">MGVQEGTLIGDVLVAASFVSYVGPFSVPFRNGLVKDKWTPDMIERGIPMTEGVTPLDVICSDALKAQWTNEGLPTDPLSVENGSIMTNSARWSVMIDPQLQGIKWIINREEPHGLVILQQSQSKYIDKVMNCIENGVPLLIENLPEDIDAVLDPVISRSLIRKGRNLLMKVGDQEVEYDSRFKLYLQTKLANPHYKPEINAQATLVNFCVTEKGLEDQLLALVVEKERPDLQEQSATLVRQLSEYTITLKELEDNLLFRLANSQGDILEDIELIENLEETKRTATDIAEKVELAQTTAKTIAEAREAYRPVATRGSLVYFLIDNLNQLDRVYHYSMANFVYILKKGMDVTPGGNDGEEQVPESQRLGEPLPLDQRVKALINTTSITCFRYVAQGLFERHKLIMGTQLVMSILRQRGELQQQKFDFLLRGPKVLGEENPLPEWISDSVWASVQALKELEDYSTLPDDLVGSAKRWKEWMELERPEDEPVPGDWKRMPEFERLLLFRALRPDRLTAAMATFVKNSIGVEYITSQPFNLERSFQDSSPFVPIFVFLSPGVDVAGAVEAMGAKMGFTAENGRYASVSLGQGQEPIAMSNLNNMHKNGGWVLLQNIHLTIDWTSGPLEKKVDKLSEGAHPEFRLFLSAEPPPGLERPLPISLLQASIKLTNEPPEGLKPNLIRAYSQFNEEIMEGCAKQAEFRSIIFALCYFHSALLERKKFGVGNLPGATSGIGWNMNYPFNTGDLLCCAQCANNYLENNSKVPWDDLRYIFGEIMYGGHIVEDWDRRLANAYLYFYFNESLLEGMEMFPKFPAPPNTVNHKTVLEVIEETMPPETPLAFGLHPNAEIGFKLREADSFCASLVLLQPREGGDEGGMSIEEKAKMVLDDVVDKLPDQFDMEDIRSRIDDLTPYVMVAIQESERMNLLLSEMKRSLAELDLGLKGDLTMTAPMESLMHALAVDGVPSGWTRLAYHSLRPLGSWLANLLQRVGQLSEWTADLGVPKVVWLSGLFNPQSFLTAVMQTTARRNEWPLDKTVVLTEVTKKQVDQIDAPSRDGAFIHGLTLEGARWDDKIGALDDSKPKELFCPMPVILVKAVTVDKAEMKDAYQCPVYTTEARFRQEVFTAQLKSKHSWIKWTLAGVCMFLDVVAT</sequence>
<evidence type="ECO:0000259" key="19">
    <source>
        <dbReference type="Pfam" id="PF18199"/>
    </source>
</evidence>
<dbReference type="FunFam" id="1.10.8.720:FF:000002">
    <property type="entry name" value="Dynein heavy chain 9, axonemal"/>
    <property type="match status" value="1"/>
</dbReference>
<dbReference type="Gene3D" id="3.10.490.20">
    <property type="match status" value="1"/>
</dbReference>
<keyword evidence="11" id="KW-0969">Cilium</keyword>
<feature type="domain" description="Dynein heavy chain AAA lid" evidence="18">
    <location>
        <begin position="697"/>
        <end position="842"/>
    </location>
</feature>
<dbReference type="GO" id="GO:0007018">
    <property type="term" value="P:microtubule-based movement"/>
    <property type="evidence" value="ECO:0007669"/>
    <property type="project" value="InterPro"/>
</dbReference>
<dbReference type="FunFam" id="3.40.50.300:FF:000049">
    <property type="entry name" value="Dynein, axonemal, heavy chain 5"/>
    <property type="match status" value="1"/>
</dbReference>
<keyword evidence="9" id="KW-0243">Dynein</keyword>
<dbReference type="Pfam" id="PF18198">
    <property type="entry name" value="AAA_lid_11"/>
    <property type="match status" value="1"/>
</dbReference>
<feature type="domain" description="Dynein heavy chain C-terminal" evidence="19">
    <location>
        <begin position="849"/>
        <end position="1141"/>
    </location>
</feature>
<dbReference type="Gene3D" id="1.20.920.20">
    <property type="match status" value="1"/>
</dbReference>
<feature type="domain" description="Dynein heavy chain region D6 P-loop" evidence="16">
    <location>
        <begin position="545"/>
        <end position="665"/>
    </location>
</feature>
<keyword evidence="13" id="KW-0206">Cytoskeleton</keyword>
<dbReference type="Gene3D" id="1.10.8.720">
    <property type="entry name" value="Region D6 of dynein motor"/>
    <property type="match status" value="1"/>
</dbReference>
<keyword evidence="14" id="KW-0966">Cell projection</keyword>
<evidence type="ECO:0000256" key="1">
    <source>
        <dbReference type="ARBA" id="ARBA00004611"/>
    </source>
</evidence>
<dbReference type="InterPro" id="IPR004273">
    <property type="entry name" value="Dynein_heavy_D6_P-loop"/>
</dbReference>
<comment type="subcellular location">
    <subcellularLocation>
        <location evidence="1">Cytoplasm</location>
        <location evidence="1">Cytoskeleton</location>
        <location evidence="1">Flagellum axoneme</location>
    </subcellularLocation>
</comment>
<evidence type="ECO:0000259" key="17">
    <source>
        <dbReference type="Pfam" id="PF12781"/>
    </source>
</evidence>
<gene>
    <name evidence="20" type="ORF">TSPGSL018_93</name>
</gene>
<evidence type="ECO:0000256" key="14">
    <source>
        <dbReference type="ARBA" id="ARBA00023273"/>
    </source>
</evidence>
<dbReference type="Gene3D" id="6.10.140.1060">
    <property type="match status" value="1"/>
</dbReference>
<evidence type="ECO:0000256" key="4">
    <source>
        <dbReference type="ARBA" id="ARBA00022737"/>
    </source>
</evidence>
<dbReference type="InterPro" id="IPR035706">
    <property type="entry name" value="AAA_9"/>
</dbReference>
<feature type="coiled-coil region" evidence="15">
    <location>
        <begin position="235"/>
        <end position="294"/>
    </location>
</feature>
<keyword evidence="6" id="KW-0970">Cilium biogenesis/degradation</keyword>
<dbReference type="GO" id="GO:0005874">
    <property type="term" value="C:microtubule"/>
    <property type="evidence" value="ECO:0007669"/>
    <property type="project" value="UniProtKB-KW"/>
</dbReference>
<keyword evidence="8 20" id="KW-0282">Flagellum</keyword>